<dbReference type="EMBL" id="BMJS01000022">
    <property type="protein sequence ID" value="GGG01326.1"/>
    <property type="molecule type" value="Genomic_DNA"/>
</dbReference>
<dbReference type="RefSeq" id="WP_117003218.1">
    <property type="nucleotide sequence ID" value="NZ_BMJS01000022.1"/>
</dbReference>
<accession>A0A8J2Z5L5</accession>
<reference evidence="1" key="2">
    <citation type="submission" date="2020-09" db="EMBL/GenBank/DDBJ databases">
        <authorList>
            <person name="Sun Q."/>
            <person name="Zhou Y."/>
        </authorList>
    </citation>
    <scope>NUCLEOTIDE SEQUENCE</scope>
    <source>
        <strain evidence="1">CGMCC 1.15758</strain>
    </source>
</reference>
<sequence>MPNQYSNNFELNVLKKYGKPAEKVLNDLHDQGVSYSEASELMGYQVWTVKRWCRRYGISLAQKELNTEINNREFMNKFHEQELNKYNILSRKWVIYRPQTILQNFYH</sequence>
<protein>
    <submittedName>
        <fullName evidence="1">Uncharacterized protein</fullName>
    </submittedName>
</protein>
<comment type="caution">
    <text evidence="1">The sequence shown here is derived from an EMBL/GenBank/DDBJ whole genome shotgun (WGS) entry which is preliminary data.</text>
</comment>
<gene>
    <name evidence="1" type="ORF">GCM10010995_18470</name>
</gene>
<dbReference type="AlphaFoldDB" id="A0A8J2Z5L5"/>
<keyword evidence="2" id="KW-1185">Reference proteome</keyword>
<proteinExistence type="predicted"/>
<dbReference type="Proteomes" id="UP000636949">
    <property type="component" value="Unassembled WGS sequence"/>
</dbReference>
<dbReference type="OrthoDB" id="5624525at2"/>
<reference evidence="1" key="1">
    <citation type="journal article" date="2014" name="Int. J. Syst. Evol. Microbiol.">
        <title>Complete genome sequence of Corynebacterium casei LMG S-19264T (=DSM 44701T), isolated from a smear-ripened cheese.</title>
        <authorList>
            <consortium name="US DOE Joint Genome Institute (JGI-PGF)"/>
            <person name="Walter F."/>
            <person name="Albersmeier A."/>
            <person name="Kalinowski J."/>
            <person name="Ruckert C."/>
        </authorList>
    </citation>
    <scope>NUCLEOTIDE SEQUENCE</scope>
    <source>
        <strain evidence="1">CGMCC 1.15758</strain>
    </source>
</reference>
<evidence type="ECO:0000313" key="2">
    <source>
        <dbReference type="Proteomes" id="UP000636949"/>
    </source>
</evidence>
<name>A0A8J2Z5L5_9GAMM</name>
<organism evidence="1 2">
    <name type="scientific">Cysteiniphilum litorale</name>
    <dbReference type="NCBI Taxonomy" id="2056700"/>
    <lineage>
        <taxon>Bacteria</taxon>
        <taxon>Pseudomonadati</taxon>
        <taxon>Pseudomonadota</taxon>
        <taxon>Gammaproteobacteria</taxon>
        <taxon>Thiotrichales</taxon>
        <taxon>Fastidiosibacteraceae</taxon>
        <taxon>Cysteiniphilum</taxon>
    </lineage>
</organism>
<evidence type="ECO:0000313" key="1">
    <source>
        <dbReference type="EMBL" id="GGG01326.1"/>
    </source>
</evidence>